<dbReference type="AlphaFoldDB" id="A0A4R6IRS5"/>
<feature type="binding site" evidence="4">
    <location>
        <position position="55"/>
    </location>
    <ligand>
        <name>substrate</name>
    </ligand>
</feature>
<feature type="binding site" evidence="4">
    <location>
        <begin position="3"/>
        <end position="7"/>
    </location>
    <ligand>
        <name>ATP</name>
        <dbReference type="ChEBI" id="CHEBI:30616"/>
    </ligand>
</feature>
<evidence type="ECO:0000256" key="4">
    <source>
        <dbReference type="PIRSR" id="PIRSR006806-1"/>
    </source>
</evidence>
<dbReference type="GO" id="GO:0009396">
    <property type="term" value="P:folic acid-containing compound biosynthetic process"/>
    <property type="evidence" value="ECO:0007669"/>
    <property type="project" value="TreeGrafter"/>
</dbReference>
<dbReference type="EC" id="6.3.3.2" evidence="5"/>
<dbReference type="RefSeq" id="WP_133475718.1">
    <property type="nucleotide sequence ID" value="NZ_SNWP01000014.1"/>
</dbReference>
<evidence type="ECO:0000256" key="5">
    <source>
        <dbReference type="RuleBase" id="RU361279"/>
    </source>
</evidence>
<evidence type="ECO:0000313" key="7">
    <source>
        <dbReference type="Proteomes" id="UP000295741"/>
    </source>
</evidence>
<dbReference type="InterPro" id="IPR037171">
    <property type="entry name" value="NagB/RpiA_transferase-like"/>
</dbReference>
<dbReference type="GO" id="GO:0030272">
    <property type="term" value="F:5-formyltetrahydrofolate cyclo-ligase activity"/>
    <property type="evidence" value="ECO:0007669"/>
    <property type="project" value="UniProtKB-EC"/>
</dbReference>
<comment type="cofactor">
    <cofactor evidence="5">
        <name>Mg(2+)</name>
        <dbReference type="ChEBI" id="CHEBI:18420"/>
    </cofactor>
</comment>
<dbReference type="GO" id="GO:0005524">
    <property type="term" value="F:ATP binding"/>
    <property type="evidence" value="ECO:0007669"/>
    <property type="project" value="UniProtKB-KW"/>
</dbReference>
<keyword evidence="5" id="KW-0460">Magnesium</keyword>
<dbReference type="GO" id="GO:0046872">
    <property type="term" value="F:metal ion binding"/>
    <property type="evidence" value="ECO:0007669"/>
    <property type="project" value="UniProtKB-KW"/>
</dbReference>
<proteinExistence type="inferred from homology"/>
<evidence type="ECO:0000256" key="2">
    <source>
        <dbReference type="ARBA" id="ARBA00022741"/>
    </source>
</evidence>
<sequence>MTKKQLRQQYKAERQKISAKDRMRMDDLMLIRFQQIPIGNWQTVLSYAPMEQYGEPNISLFEGYLEHFIPQLQFAYPVSDLQNHTITAHLVSETTLFQQNEWGIEEPLYEPVLDPEQIDLVFVPMLVCDTHGFRVGYGKGFYDRFLPQCRPDTVTIGFSYFEPVDLITDTHEFDVPLQYCITPKEVYEF</sequence>
<feature type="binding site" evidence="4">
    <location>
        <begin position="134"/>
        <end position="142"/>
    </location>
    <ligand>
        <name>ATP</name>
        <dbReference type="ChEBI" id="CHEBI:30616"/>
    </ligand>
</feature>
<organism evidence="6 7">
    <name type="scientific">Sediminibacterium goheungense</name>
    <dbReference type="NCBI Taxonomy" id="1086393"/>
    <lineage>
        <taxon>Bacteria</taxon>
        <taxon>Pseudomonadati</taxon>
        <taxon>Bacteroidota</taxon>
        <taxon>Chitinophagia</taxon>
        <taxon>Chitinophagales</taxon>
        <taxon>Chitinophagaceae</taxon>
        <taxon>Sediminibacterium</taxon>
    </lineage>
</organism>
<reference evidence="6 7" key="1">
    <citation type="submission" date="2019-03" db="EMBL/GenBank/DDBJ databases">
        <title>Genomic Encyclopedia of Archaeal and Bacterial Type Strains, Phase II (KMG-II): from individual species to whole genera.</title>
        <authorList>
            <person name="Goeker M."/>
        </authorList>
    </citation>
    <scope>NUCLEOTIDE SEQUENCE [LARGE SCALE GENOMIC DNA]</scope>
    <source>
        <strain evidence="6 7">DSM 28323</strain>
    </source>
</reference>
<keyword evidence="7" id="KW-1185">Reference proteome</keyword>
<keyword evidence="6" id="KW-0436">Ligase</keyword>
<dbReference type="Pfam" id="PF01812">
    <property type="entry name" value="5-FTHF_cyc-lig"/>
    <property type="match status" value="1"/>
</dbReference>
<comment type="similarity">
    <text evidence="1 5">Belongs to the 5-formyltetrahydrofolate cyclo-ligase family.</text>
</comment>
<dbReference type="OrthoDB" id="9801938at2"/>
<keyword evidence="5" id="KW-0479">Metal-binding</keyword>
<dbReference type="Gene3D" id="3.40.50.10420">
    <property type="entry name" value="NagB/RpiA/CoA transferase-like"/>
    <property type="match status" value="1"/>
</dbReference>
<protein>
    <recommendedName>
        <fullName evidence="5">5-formyltetrahydrofolate cyclo-ligase</fullName>
        <ecNumber evidence="5">6.3.3.2</ecNumber>
    </recommendedName>
</protein>
<gene>
    <name evidence="6" type="ORF">BC659_3165</name>
</gene>
<dbReference type="GO" id="GO:0035999">
    <property type="term" value="P:tetrahydrofolate interconversion"/>
    <property type="evidence" value="ECO:0007669"/>
    <property type="project" value="TreeGrafter"/>
</dbReference>
<evidence type="ECO:0000256" key="1">
    <source>
        <dbReference type="ARBA" id="ARBA00010638"/>
    </source>
</evidence>
<dbReference type="NCBIfam" id="TIGR02727">
    <property type="entry name" value="MTHFS_bact"/>
    <property type="match status" value="1"/>
</dbReference>
<comment type="catalytic activity">
    <reaction evidence="5">
        <text>(6S)-5-formyl-5,6,7,8-tetrahydrofolate + ATP = (6R)-5,10-methenyltetrahydrofolate + ADP + phosphate</text>
        <dbReference type="Rhea" id="RHEA:10488"/>
        <dbReference type="ChEBI" id="CHEBI:30616"/>
        <dbReference type="ChEBI" id="CHEBI:43474"/>
        <dbReference type="ChEBI" id="CHEBI:57455"/>
        <dbReference type="ChEBI" id="CHEBI:57457"/>
        <dbReference type="ChEBI" id="CHEBI:456216"/>
        <dbReference type="EC" id="6.3.3.2"/>
    </reaction>
</comment>
<evidence type="ECO:0000313" key="6">
    <source>
        <dbReference type="EMBL" id="TDO25149.1"/>
    </source>
</evidence>
<dbReference type="EMBL" id="SNWP01000014">
    <property type="protein sequence ID" value="TDO25149.1"/>
    <property type="molecule type" value="Genomic_DNA"/>
</dbReference>
<dbReference type="PIRSF" id="PIRSF006806">
    <property type="entry name" value="FTHF_cligase"/>
    <property type="match status" value="1"/>
</dbReference>
<dbReference type="InterPro" id="IPR002698">
    <property type="entry name" value="FTHF_cligase"/>
</dbReference>
<evidence type="ECO:0000256" key="3">
    <source>
        <dbReference type="ARBA" id="ARBA00022840"/>
    </source>
</evidence>
<dbReference type="PANTHER" id="PTHR23407">
    <property type="entry name" value="ATPASE INHIBITOR/5-FORMYLTETRAHYDROFOLATE CYCLO-LIGASE"/>
    <property type="match status" value="1"/>
</dbReference>
<dbReference type="SUPFAM" id="SSF100950">
    <property type="entry name" value="NagB/RpiA/CoA transferase-like"/>
    <property type="match status" value="1"/>
</dbReference>
<keyword evidence="3 4" id="KW-0067">ATP-binding</keyword>
<dbReference type="InterPro" id="IPR024185">
    <property type="entry name" value="FTHF_cligase-like_sf"/>
</dbReference>
<dbReference type="PANTHER" id="PTHR23407:SF1">
    <property type="entry name" value="5-FORMYLTETRAHYDROFOLATE CYCLO-LIGASE"/>
    <property type="match status" value="1"/>
</dbReference>
<comment type="caution">
    <text evidence="6">The sequence shown here is derived from an EMBL/GenBank/DDBJ whole genome shotgun (WGS) entry which is preliminary data.</text>
</comment>
<dbReference type="Proteomes" id="UP000295741">
    <property type="component" value="Unassembled WGS sequence"/>
</dbReference>
<name>A0A4R6IRS5_9BACT</name>
<accession>A0A4R6IRS5</accession>
<keyword evidence="2 4" id="KW-0547">Nucleotide-binding</keyword>